<dbReference type="Gene3D" id="3.90.1140.10">
    <property type="entry name" value="Cyclic phosphodiesterase"/>
    <property type="match status" value="1"/>
</dbReference>
<protein>
    <recommendedName>
        <fullName evidence="4">LigT-like protein</fullName>
    </recommendedName>
</protein>
<dbReference type="Proteomes" id="UP000245942">
    <property type="component" value="Unassembled WGS sequence"/>
</dbReference>
<feature type="compositionally biased region" description="Polar residues" evidence="1">
    <location>
        <begin position="1"/>
        <end position="11"/>
    </location>
</feature>
<evidence type="ECO:0000313" key="2">
    <source>
        <dbReference type="EMBL" id="PWN22398.1"/>
    </source>
</evidence>
<dbReference type="GeneID" id="37011034"/>
<organism evidence="2 3">
    <name type="scientific">Pseudomicrostroma glucosiphilum</name>
    <dbReference type="NCBI Taxonomy" id="1684307"/>
    <lineage>
        <taxon>Eukaryota</taxon>
        <taxon>Fungi</taxon>
        <taxon>Dikarya</taxon>
        <taxon>Basidiomycota</taxon>
        <taxon>Ustilaginomycotina</taxon>
        <taxon>Exobasidiomycetes</taxon>
        <taxon>Microstromatales</taxon>
        <taxon>Microstromatales incertae sedis</taxon>
        <taxon>Pseudomicrostroma</taxon>
    </lineage>
</organism>
<dbReference type="InterPro" id="IPR009097">
    <property type="entry name" value="Cyclic_Pdiesterase"/>
</dbReference>
<dbReference type="SUPFAM" id="SSF55144">
    <property type="entry name" value="LigT-like"/>
    <property type="match status" value="1"/>
</dbReference>
<dbReference type="EMBL" id="KZ819323">
    <property type="protein sequence ID" value="PWN22398.1"/>
    <property type="molecule type" value="Genomic_DNA"/>
</dbReference>
<feature type="compositionally biased region" description="Gly residues" evidence="1">
    <location>
        <begin position="206"/>
        <end position="221"/>
    </location>
</feature>
<dbReference type="RefSeq" id="XP_025349558.1">
    <property type="nucleotide sequence ID" value="XM_025489300.1"/>
</dbReference>
<gene>
    <name evidence="2" type="ORF">BCV69DRAFT_142766</name>
</gene>
<dbReference type="Pfam" id="PF13563">
    <property type="entry name" value="2_5_RNA_ligase2"/>
    <property type="match status" value="1"/>
</dbReference>
<evidence type="ECO:0000256" key="1">
    <source>
        <dbReference type="SAM" id="MobiDB-lite"/>
    </source>
</evidence>
<feature type="region of interest" description="Disordered" evidence="1">
    <location>
        <begin position="260"/>
        <end position="283"/>
    </location>
</feature>
<dbReference type="AlphaFoldDB" id="A0A316UC00"/>
<reference evidence="2 3" key="1">
    <citation type="journal article" date="2018" name="Mol. Biol. Evol.">
        <title>Broad Genomic Sampling Reveals a Smut Pathogenic Ancestry of the Fungal Clade Ustilaginomycotina.</title>
        <authorList>
            <person name="Kijpornyongpan T."/>
            <person name="Mondo S.J."/>
            <person name="Barry K."/>
            <person name="Sandor L."/>
            <person name="Lee J."/>
            <person name="Lipzen A."/>
            <person name="Pangilinan J."/>
            <person name="LaButti K."/>
            <person name="Hainaut M."/>
            <person name="Henrissat B."/>
            <person name="Grigoriev I.V."/>
            <person name="Spatafora J.W."/>
            <person name="Aime M.C."/>
        </authorList>
    </citation>
    <scope>NUCLEOTIDE SEQUENCE [LARGE SCALE GENOMIC DNA]</scope>
    <source>
        <strain evidence="2 3">MCA 4718</strain>
    </source>
</reference>
<feature type="region of interest" description="Disordered" evidence="1">
    <location>
        <begin position="1"/>
        <end position="28"/>
    </location>
</feature>
<dbReference type="PANTHER" id="PTHR37474">
    <property type="entry name" value="RNA LIGASE/CYCLIC NUCLEOTIDE PHOSPHODIESTERASE"/>
    <property type="match status" value="1"/>
</dbReference>
<sequence>MSPWSRSTLSQVGRGGRRGGRASTGTSSGGGDAYIAVVAYLLPIHSSAAAAPRLDTDPPRSAIIFDVAHGCTEAATRAYEDWYGRLQEIRRKWDDAFPRWNPHITLIPPFVVPRDPPGQLDDVAGRIRTVCEQQPRFKLALDDCSRFKLRAYSNIHLRPSSGQPGAQKKETNDHVNEARGRSELVMLQEGLQAVLPEASLNRRGKGNAGGNGQKRGQGGSSRGAPASQRQQRPSWPFNPHVSLGQARNREEVDVLFNAARSLSNGPRDEESEEGISDTAPKSDVELPVQEVVLLYFSQSQGGPYSIWDSFNLSGPAALP</sequence>
<dbReference type="OrthoDB" id="10263155at2759"/>
<evidence type="ECO:0000313" key="3">
    <source>
        <dbReference type="Proteomes" id="UP000245942"/>
    </source>
</evidence>
<feature type="region of interest" description="Disordered" evidence="1">
    <location>
        <begin position="195"/>
        <end position="246"/>
    </location>
</feature>
<evidence type="ECO:0008006" key="4">
    <source>
        <dbReference type="Google" id="ProtNLM"/>
    </source>
</evidence>
<name>A0A316UC00_9BASI</name>
<keyword evidence="3" id="KW-1185">Reference proteome</keyword>
<accession>A0A316UC00</accession>
<proteinExistence type="predicted"/>
<dbReference type="PANTHER" id="PTHR37474:SF1">
    <property type="entry name" value="2'-5' RNA LIGASE FAMILY PROTEIN"/>
    <property type="match status" value="1"/>
</dbReference>
<feature type="region of interest" description="Disordered" evidence="1">
    <location>
        <begin position="155"/>
        <end position="175"/>
    </location>
</feature>